<dbReference type="Pfam" id="PF00106">
    <property type="entry name" value="adh_short"/>
    <property type="match status" value="1"/>
</dbReference>
<dbReference type="PRINTS" id="PR00081">
    <property type="entry name" value="GDHRDH"/>
</dbReference>
<dbReference type="SUPFAM" id="SSF51735">
    <property type="entry name" value="NAD(P)-binding Rossmann-fold domains"/>
    <property type="match status" value="1"/>
</dbReference>
<comment type="similarity">
    <text evidence="1 22">Belongs to the short-chain dehydrogenases/reductases (SDR) family.</text>
</comment>
<dbReference type="PANTHER" id="PTHR44229:SF4">
    <property type="entry name" value="15-HYDROXYPROSTAGLANDIN DEHYDROGENASE [NAD(+)]"/>
    <property type="match status" value="1"/>
</dbReference>
<dbReference type="EMBL" id="CABPRJ010001010">
    <property type="protein sequence ID" value="VVC34727.1"/>
    <property type="molecule type" value="Genomic_DNA"/>
</dbReference>
<dbReference type="InterPro" id="IPR002347">
    <property type="entry name" value="SDR_fam"/>
</dbReference>
<dbReference type="InterPro" id="IPR036291">
    <property type="entry name" value="NAD(P)-bd_dom_sf"/>
</dbReference>
<dbReference type="GO" id="GO:0005737">
    <property type="term" value="C:cytoplasm"/>
    <property type="evidence" value="ECO:0007669"/>
    <property type="project" value="TreeGrafter"/>
</dbReference>
<dbReference type="PANTHER" id="PTHR44229">
    <property type="entry name" value="15-HYDROXYPROSTAGLANDIN DEHYDROGENASE [NAD(+)]"/>
    <property type="match status" value="1"/>
</dbReference>
<evidence type="ECO:0000256" key="2">
    <source>
        <dbReference type="ARBA" id="ARBA00023002"/>
    </source>
</evidence>
<evidence type="ECO:0000256" key="22">
    <source>
        <dbReference type="RuleBase" id="RU000363"/>
    </source>
</evidence>
<evidence type="ECO:0000256" key="18">
    <source>
        <dbReference type="ARBA" id="ARBA00048739"/>
    </source>
</evidence>
<sequence length="264" mass="29233">MDGSVALVSGGGRGIGFSFVEILVKNGVYVSLLDINIEFGKKAIKQLENDFNAYGRVLFIKCDVTNNDEFEDAFKKTVDTFGKINIVINNAGIMKEYLDLWELTIDLNFKAVVRGTVLGLKYIENKVDINSAVINIASIAGLSNSVLPIYQSTKRAVIEFTKSIGCSYNSEKNGNNIRIMAICPGPTFDGFENNINEKKALEKKIRTLLTSGEENPNPNRILNIQSTEYVKTALFHVMKTGKSGDVWVVENEGTPRLAHFSSQY</sequence>
<gene>
    <name evidence="23" type="ORF">CINCED_3A014061</name>
</gene>
<dbReference type="GO" id="GO:0016404">
    <property type="term" value="F:15-hydroxyprostaglandin dehydrogenase (NAD+) activity"/>
    <property type="evidence" value="ECO:0007669"/>
    <property type="project" value="UniProtKB-EC"/>
</dbReference>
<evidence type="ECO:0000256" key="16">
    <source>
        <dbReference type="ARBA" id="ARBA00048535"/>
    </source>
</evidence>
<comment type="catalytic activity">
    <reaction evidence="21">
        <text>resolvin E1 + NAD(+) = 18-oxo-resolvin E1 + NADH + H(+)</text>
        <dbReference type="Rhea" id="RHEA:49244"/>
        <dbReference type="ChEBI" id="CHEBI:15378"/>
        <dbReference type="ChEBI" id="CHEBI:57540"/>
        <dbReference type="ChEBI" id="CHEBI:57945"/>
        <dbReference type="ChEBI" id="CHEBI:91000"/>
        <dbReference type="ChEBI" id="CHEBI:91001"/>
    </reaction>
    <physiologicalReaction direction="left-to-right" evidence="21">
        <dbReference type="Rhea" id="RHEA:49245"/>
    </physiologicalReaction>
</comment>
<keyword evidence="24" id="KW-1185">Reference proteome</keyword>
<comment type="catalytic activity">
    <reaction evidence="18">
        <text>prostaglandin E2 + NAD(+) = 15-oxoprostaglandin E2 + NADH + H(+)</text>
        <dbReference type="Rhea" id="RHEA:11876"/>
        <dbReference type="ChEBI" id="CHEBI:15378"/>
        <dbReference type="ChEBI" id="CHEBI:57400"/>
        <dbReference type="ChEBI" id="CHEBI:57540"/>
        <dbReference type="ChEBI" id="CHEBI:57945"/>
        <dbReference type="ChEBI" id="CHEBI:606564"/>
        <dbReference type="EC" id="1.1.1.141"/>
    </reaction>
    <physiologicalReaction direction="left-to-right" evidence="18">
        <dbReference type="Rhea" id="RHEA:11877"/>
    </physiologicalReaction>
</comment>
<dbReference type="PRINTS" id="PR00080">
    <property type="entry name" value="SDRFAMILY"/>
</dbReference>
<comment type="catalytic activity">
    <reaction evidence="9">
        <text>prostaglandin E1 + NAD(+) = 15-oxoprostaglandin E1 + NADH + H(+)</text>
        <dbReference type="Rhea" id="RHEA:16477"/>
        <dbReference type="ChEBI" id="CHEBI:15378"/>
        <dbReference type="ChEBI" id="CHEBI:57397"/>
        <dbReference type="ChEBI" id="CHEBI:57401"/>
        <dbReference type="ChEBI" id="CHEBI:57540"/>
        <dbReference type="ChEBI" id="CHEBI:57945"/>
    </reaction>
    <physiologicalReaction direction="left-to-right" evidence="9">
        <dbReference type="Rhea" id="RHEA:16478"/>
    </physiologicalReaction>
</comment>
<comment type="catalytic activity">
    <reaction evidence="12">
        <text>15-oxo-(5S,6R)-dihydroxy-(7E,9E,11Z)-eicosatrienoate + NADH + H(+) = (5S,6R,15S)-trihydroxy-(7E,9E,11Z)-eicosatrienoate + NAD(+)</text>
        <dbReference type="Rhea" id="RHEA:41596"/>
        <dbReference type="ChEBI" id="CHEBI:15378"/>
        <dbReference type="ChEBI" id="CHEBI:57540"/>
        <dbReference type="ChEBI" id="CHEBI:57945"/>
        <dbReference type="ChEBI" id="CHEBI:78325"/>
        <dbReference type="ChEBI" id="CHEBI:78329"/>
    </reaction>
    <physiologicalReaction direction="left-to-right" evidence="12">
        <dbReference type="Rhea" id="RHEA:41597"/>
    </physiologicalReaction>
</comment>
<dbReference type="EC" id="1.1.1.232" evidence="4"/>
<evidence type="ECO:0000256" key="14">
    <source>
        <dbReference type="ARBA" id="ARBA00048170"/>
    </source>
</evidence>
<evidence type="ECO:0000256" key="8">
    <source>
        <dbReference type="ARBA" id="ARBA00045705"/>
    </source>
</evidence>
<comment type="catalytic activity">
    <reaction evidence="13">
        <text>(11R)-hydroxy-(5Z,8Z,12E,14Z)-eicosatetraenoate + NAD(+) = 11-oxo-(5Z,8Z,12E,14Z)-eicosatetraenoate + NADH + H(+)</text>
        <dbReference type="Rhea" id="RHEA:48640"/>
        <dbReference type="ChEBI" id="CHEBI:15378"/>
        <dbReference type="ChEBI" id="CHEBI:57540"/>
        <dbReference type="ChEBI" id="CHEBI:57945"/>
        <dbReference type="ChEBI" id="CHEBI:78836"/>
        <dbReference type="ChEBI" id="CHEBI:90697"/>
    </reaction>
    <physiologicalReaction direction="left-to-right" evidence="13">
        <dbReference type="Rhea" id="RHEA:48641"/>
    </physiologicalReaction>
</comment>
<evidence type="ECO:0000313" key="23">
    <source>
        <dbReference type="EMBL" id="VVC34727.1"/>
    </source>
</evidence>
<evidence type="ECO:0000256" key="19">
    <source>
        <dbReference type="ARBA" id="ARBA00048921"/>
    </source>
</evidence>
<protein>
    <recommendedName>
        <fullName evidence="5">15-hydroxyprostaglandin dehydrogenase [NAD(+)]</fullName>
        <ecNumber evidence="3">1.1.1.141</ecNumber>
        <ecNumber evidence="4">1.1.1.232</ecNumber>
    </recommendedName>
    <alternativeName>
        <fullName evidence="7">Eicosanoid/docosanoid dehydrogenase [NAD(+)]</fullName>
    </alternativeName>
    <alternativeName>
        <fullName evidence="6">Prostaglandin dehydrogenase 1</fullName>
    </alternativeName>
</protein>
<evidence type="ECO:0000256" key="5">
    <source>
        <dbReference type="ARBA" id="ARBA00040276"/>
    </source>
</evidence>
<comment type="catalytic activity">
    <reaction evidence="17">
        <text>prostaglandin A1 + NAD(+) = 15-oxo-prostaglandin A1 + NADH + H(+)</text>
        <dbReference type="Rhea" id="RHEA:41263"/>
        <dbReference type="ChEBI" id="CHEBI:15378"/>
        <dbReference type="ChEBI" id="CHEBI:57398"/>
        <dbReference type="ChEBI" id="CHEBI:57540"/>
        <dbReference type="ChEBI" id="CHEBI:57945"/>
        <dbReference type="ChEBI" id="CHEBI:85072"/>
    </reaction>
    <physiologicalReaction direction="left-to-right" evidence="17">
        <dbReference type="Rhea" id="RHEA:41264"/>
    </physiologicalReaction>
</comment>
<dbReference type="OrthoDB" id="417891at2759"/>
<keyword evidence="2" id="KW-0560">Oxidoreductase</keyword>
<proteinExistence type="inferred from homology"/>
<comment type="catalytic activity">
    <reaction evidence="10">
        <text>resolvin D1 + NAD(+) = 8-oxoresolvin D1 + NADH + H(+)</text>
        <dbReference type="Rhea" id="RHEA:50124"/>
        <dbReference type="ChEBI" id="CHEBI:15378"/>
        <dbReference type="ChEBI" id="CHEBI:57540"/>
        <dbReference type="ChEBI" id="CHEBI:57945"/>
        <dbReference type="ChEBI" id="CHEBI:132079"/>
        <dbReference type="ChEBI" id="CHEBI:132080"/>
    </reaction>
    <physiologicalReaction direction="left-to-right" evidence="10">
        <dbReference type="Rhea" id="RHEA:50125"/>
    </physiologicalReaction>
</comment>
<comment type="catalytic activity">
    <reaction evidence="14">
        <text>resolvin D1 + NAD(+) = 17-oxoresolvin D1 + NADH + H(+)</text>
        <dbReference type="Rhea" id="RHEA:50128"/>
        <dbReference type="ChEBI" id="CHEBI:15378"/>
        <dbReference type="ChEBI" id="CHEBI:57540"/>
        <dbReference type="ChEBI" id="CHEBI:57945"/>
        <dbReference type="ChEBI" id="CHEBI:132079"/>
        <dbReference type="ChEBI" id="CHEBI:132081"/>
    </reaction>
    <physiologicalReaction direction="left-to-right" evidence="14">
        <dbReference type="Rhea" id="RHEA:50129"/>
    </physiologicalReaction>
</comment>
<comment type="catalytic activity">
    <reaction evidence="15">
        <text>resolvin D2 + NAD(+) = 7-oxoresolvin D2 + NADH + H(+)</text>
        <dbReference type="Rhea" id="RHEA:53584"/>
        <dbReference type="ChEBI" id="CHEBI:15378"/>
        <dbReference type="ChEBI" id="CHEBI:57540"/>
        <dbReference type="ChEBI" id="CHEBI:57945"/>
        <dbReference type="ChEBI" id="CHEBI:133367"/>
        <dbReference type="ChEBI" id="CHEBI:137497"/>
    </reaction>
    <physiologicalReaction direction="left-to-right" evidence="15">
        <dbReference type="Rhea" id="RHEA:53585"/>
    </physiologicalReaction>
</comment>
<dbReference type="Gene3D" id="3.40.50.720">
    <property type="entry name" value="NAD(P)-binding Rossmann-like Domain"/>
    <property type="match status" value="1"/>
</dbReference>
<evidence type="ECO:0000256" key="3">
    <source>
        <dbReference type="ARBA" id="ARBA00038968"/>
    </source>
</evidence>
<comment type="catalytic activity">
    <reaction evidence="19">
        <text>resolvin D2 + NAD(+) = 16-oxoresolvin D2 + NADH + H(+)</text>
        <dbReference type="Rhea" id="RHEA:53588"/>
        <dbReference type="ChEBI" id="CHEBI:15378"/>
        <dbReference type="ChEBI" id="CHEBI:57540"/>
        <dbReference type="ChEBI" id="CHEBI:57945"/>
        <dbReference type="ChEBI" id="CHEBI:133367"/>
        <dbReference type="ChEBI" id="CHEBI:137498"/>
    </reaction>
    <physiologicalReaction direction="left-to-right" evidence="19">
        <dbReference type="Rhea" id="RHEA:53589"/>
    </physiologicalReaction>
</comment>
<reference evidence="23 24" key="1">
    <citation type="submission" date="2019-08" db="EMBL/GenBank/DDBJ databases">
        <authorList>
            <person name="Alioto T."/>
            <person name="Alioto T."/>
            <person name="Gomez Garrido J."/>
        </authorList>
    </citation>
    <scope>NUCLEOTIDE SEQUENCE [LARGE SCALE GENOMIC DNA]</scope>
</reference>
<evidence type="ECO:0000256" key="4">
    <source>
        <dbReference type="ARBA" id="ARBA00039060"/>
    </source>
</evidence>
<evidence type="ECO:0000256" key="17">
    <source>
        <dbReference type="ARBA" id="ARBA00048611"/>
    </source>
</evidence>
<evidence type="ECO:0000313" key="24">
    <source>
        <dbReference type="Proteomes" id="UP000325440"/>
    </source>
</evidence>
<evidence type="ECO:0000256" key="6">
    <source>
        <dbReference type="ARBA" id="ARBA00041812"/>
    </source>
</evidence>
<evidence type="ECO:0000256" key="1">
    <source>
        <dbReference type="ARBA" id="ARBA00006484"/>
    </source>
</evidence>
<comment type="catalytic activity">
    <reaction evidence="20">
        <text>(15S)-hydroxy-(5Z,8Z,11Z,13E)-eicosatetraenoate + NAD(+) = 15-oxo-(5Z,8Z,11Z,13E)-eicosatetraenoate + NADH + H(+)</text>
        <dbReference type="Rhea" id="RHEA:23260"/>
        <dbReference type="ChEBI" id="CHEBI:15378"/>
        <dbReference type="ChEBI" id="CHEBI:57409"/>
        <dbReference type="ChEBI" id="CHEBI:57410"/>
        <dbReference type="ChEBI" id="CHEBI:57540"/>
        <dbReference type="ChEBI" id="CHEBI:57945"/>
        <dbReference type="EC" id="1.1.1.232"/>
    </reaction>
    <physiologicalReaction direction="left-to-right" evidence="20">
        <dbReference type="Rhea" id="RHEA:23261"/>
    </physiologicalReaction>
</comment>
<evidence type="ECO:0000256" key="15">
    <source>
        <dbReference type="ARBA" id="ARBA00048393"/>
    </source>
</evidence>
<dbReference type="AlphaFoldDB" id="A0A5E4MTL1"/>
<evidence type="ECO:0000256" key="13">
    <source>
        <dbReference type="ARBA" id="ARBA00048144"/>
    </source>
</evidence>
<comment type="catalytic activity">
    <reaction evidence="16">
        <text>lipoxin A4 + NAD(+) = 15-oxo-(5S,6R)-dihydroxy-(7E,9E,11Z,13E)-eicosatetraenoate + NADH + H(+)</text>
        <dbReference type="Rhea" id="RHEA:41572"/>
        <dbReference type="ChEBI" id="CHEBI:15378"/>
        <dbReference type="ChEBI" id="CHEBI:57540"/>
        <dbReference type="ChEBI" id="CHEBI:57945"/>
        <dbReference type="ChEBI" id="CHEBI:67026"/>
        <dbReference type="ChEBI" id="CHEBI:78311"/>
    </reaction>
    <physiologicalReaction direction="left-to-right" evidence="16">
        <dbReference type="Rhea" id="RHEA:41573"/>
    </physiologicalReaction>
</comment>
<evidence type="ECO:0000256" key="10">
    <source>
        <dbReference type="ARBA" id="ARBA00047672"/>
    </source>
</evidence>
<organism evidence="23 24">
    <name type="scientific">Cinara cedri</name>
    <dbReference type="NCBI Taxonomy" id="506608"/>
    <lineage>
        <taxon>Eukaryota</taxon>
        <taxon>Metazoa</taxon>
        <taxon>Ecdysozoa</taxon>
        <taxon>Arthropoda</taxon>
        <taxon>Hexapoda</taxon>
        <taxon>Insecta</taxon>
        <taxon>Pterygota</taxon>
        <taxon>Neoptera</taxon>
        <taxon>Paraneoptera</taxon>
        <taxon>Hemiptera</taxon>
        <taxon>Sternorrhyncha</taxon>
        <taxon>Aphidomorpha</taxon>
        <taxon>Aphidoidea</taxon>
        <taxon>Aphididae</taxon>
        <taxon>Lachninae</taxon>
        <taxon>Cinara</taxon>
    </lineage>
</organism>
<comment type="catalytic activity">
    <reaction evidence="11">
        <text>14-hydroxy-(4Z,7Z,10Z,12E,16Z,19Z)-docosahexaenoate + NAD(+) = 14-oxo-(4Z,7Z,10Z,12E,16Z,19Z)-docosahexaenoate + NADH + H(+)</text>
        <dbReference type="Rhea" id="RHEA:48952"/>
        <dbReference type="ChEBI" id="CHEBI:15378"/>
        <dbReference type="ChEBI" id="CHEBI:57540"/>
        <dbReference type="ChEBI" id="CHEBI:57945"/>
        <dbReference type="ChEBI" id="CHEBI:90866"/>
        <dbReference type="ChEBI" id="CHEBI:90867"/>
    </reaction>
    <physiologicalReaction direction="left-to-right" evidence="11">
        <dbReference type="Rhea" id="RHEA:48953"/>
    </physiologicalReaction>
</comment>
<evidence type="ECO:0000256" key="9">
    <source>
        <dbReference type="ARBA" id="ARBA00047325"/>
    </source>
</evidence>
<evidence type="ECO:0000256" key="21">
    <source>
        <dbReference type="ARBA" id="ARBA00049188"/>
    </source>
</evidence>
<comment type="function">
    <text evidence="8">Catalyzes the NAD-dependent dehydrogenation (oxidation) of a broad array of hydroxylated polyunsaturated fatty acids (mainly eicosanoids and docosanoids, including prostaglandins, lipoxins and resolvins), yielding their corresponding keto (oxo) metabolites. Decreases the levels of the pro-proliferative prostaglandins such as prostaglandin E2 (whose activity is increased in cancer because of an increase in the expression of cyclooxygenase 2) and generates oxo-fatty acid products that can profoundly influence cell function by abrogating pro-inflammatory cytokine expression. Converts resolvins E1, D1 and D2 to their oxo products, which represents a mode of resolvin inactivation. Resolvin E1 plays important roles during the resolution phase of acute inflammation, while resolvins D1 and D2 have a unique role in obesity-induced adipose inflammation.</text>
</comment>
<evidence type="ECO:0000256" key="7">
    <source>
        <dbReference type="ARBA" id="ARBA00042026"/>
    </source>
</evidence>
<accession>A0A5E4MTL1</accession>
<name>A0A5E4MTL1_9HEMI</name>
<evidence type="ECO:0000256" key="20">
    <source>
        <dbReference type="ARBA" id="ARBA00049151"/>
    </source>
</evidence>
<dbReference type="Proteomes" id="UP000325440">
    <property type="component" value="Unassembled WGS sequence"/>
</dbReference>
<dbReference type="GO" id="GO:0047034">
    <property type="term" value="F:15-hydroxyicosatetraenoate dehydrogenase activity"/>
    <property type="evidence" value="ECO:0007669"/>
    <property type="project" value="UniProtKB-EC"/>
</dbReference>
<evidence type="ECO:0000256" key="12">
    <source>
        <dbReference type="ARBA" id="ARBA00048140"/>
    </source>
</evidence>
<dbReference type="EC" id="1.1.1.141" evidence="3"/>
<evidence type="ECO:0000256" key="11">
    <source>
        <dbReference type="ARBA" id="ARBA00048008"/>
    </source>
</evidence>